<evidence type="ECO:0000313" key="3">
    <source>
        <dbReference type="Proteomes" id="UP000248259"/>
    </source>
</evidence>
<comment type="caution">
    <text evidence="2">The sequence shown here is derived from an EMBL/GenBank/DDBJ whole genome shotgun (WGS) entry which is preliminary data.</text>
</comment>
<dbReference type="GO" id="GO:0004722">
    <property type="term" value="F:protein serine/threonine phosphatase activity"/>
    <property type="evidence" value="ECO:0007669"/>
    <property type="project" value="InterPro"/>
</dbReference>
<dbReference type="SMART" id="SM00331">
    <property type="entry name" value="PP2C_SIG"/>
    <property type="match status" value="1"/>
</dbReference>
<organism evidence="2 3">
    <name type="scientific">Parazoarcus communis SWub3 = DSM 12120</name>
    <dbReference type="NCBI Taxonomy" id="1121029"/>
    <lineage>
        <taxon>Bacteria</taxon>
        <taxon>Pseudomonadati</taxon>
        <taxon>Pseudomonadota</taxon>
        <taxon>Betaproteobacteria</taxon>
        <taxon>Rhodocyclales</taxon>
        <taxon>Zoogloeaceae</taxon>
        <taxon>Parazoarcus</taxon>
    </lineage>
</organism>
<protein>
    <submittedName>
        <fullName evidence="2">Serine/threonine-protein phosphatase</fullName>
    </submittedName>
</protein>
<dbReference type="RefSeq" id="WP_110523440.1">
    <property type="nucleotide sequence ID" value="NZ_QKOE01000003.1"/>
</dbReference>
<dbReference type="Proteomes" id="UP000248259">
    <property type="component" value="Unassembled WGS sequence"/>
</dbReference>
<name>A0A323UY98_9RHOO</name>
<dbReference type="InterPro" id="IPR001932">
    <property type="entry name" value="PPM-type_phosphatase-like_dom"/>
</dbReference>
<dbReference type="EMBL" id="QKOE01000003">
    <property type="protein sequence ID" value="PZA17424.1"/>
    <property type="molecule type" value="Genomic_DNA"/>
</dbReference>
<dbReference type="SUPFAM" id="SSF81606">
    <property type="entry name" value="PP2C-like"/>
    <property type="match status" value="1"/>
</dbReference>
<dbReference type="InterPro" id="IPR036457">
    <property type="entry name" value="PPM-type-like_dom_sf"/>
</dbReference>
<dbReference type="AlphaFoldDB" id="A0A323UY98"/>
<sequence length="250" mass="26268">MTGGSGERLRCASLSHVGCVRARNEDAVWVDEAHGWLLLADGMGGYRGGDVAAALTISQMLHCLQDRLSQDPPSEVCAEALLQGVVAANSAIRCTAMGMPELAGMGATLVAAVLDRRHLVHVHVGDSRLYRLRRGVLTCLTRDHTVLQEQIDAGMIDASEAGTLSYRGLLTRGVGVAEEVVPDIGVHPLQAGDRFLLCSDGLTDMLVEAEIAGLLSGALEPEEAAQALVEAAIAHGGRDNVSVIIAWFAG</sequence>
<dbReference type="InterPro" id="IPR015655">
    <property type="entry name" value="PP2C"/>
</dbReference>
<proteinExistence type="predicted"/>
<dbReference type="Pfam" id="PF13672">
    <property type="entry name" value="PP2C_2"/>
    <property type="match status" value="1"/>
</dbReference>
<keyword evidence="3" id="KW-1185">Reference proteome</keyword>
<dbReference type="PANTHER" id="PTHR47992">
    <property type="entry name" value="PROTEIN PHOSPHATASE"/>
    <property type="match status" value="1"/>
</dbReference>
<dbReference type="SMART" id="SM00332">
    <property type="entry name" value="PP2Cc"/>
    <property type="match status" value="1"/>
</dbReference>
<dbReference type="CDD" id="cd00143">
    <property type="entry name" value="PP2Cc"/>
    <property type="match status" value="1"/>
</dbReference>
<dbReference type="Gene3D" id="3.60.40.10">
    <property type="entry name" value="PPM-type phosphatase domain"/>
    <property type="match status" value="1"/>
</dbReference>
<dbReference type="OrthoDB" id="9801841at2"/>
<evidence type="ECO:0000259" key="1">
    <source>
        <dbReference type="PROSITE" id="PS51746"/>
    </source>
</evidence>
<evidence type="ECO:0000313" key="2">
    <source>
        <dbReference type="EMBL" id="PZA17424.1"/>
    </source>
</evidence>
<accession>A0A323UY98</accession>
<reference evidence="2 3" key="1">
    <citation type="submission" date="2018-06" db="EMBL/GenBank/DDBJ databases">
        <title>Azoarcus communis strain SWub3 genome.</title>
        <authorList>
            <person name="Zorraquino Salvo V."/>
            <person name="Toubiana D."/>
            <person name="Blumwald E."/>
        </authorList>
    </citation>
    <scope>NUCLEOTIDE SEQUENCE [LARGE SCALE GENOMIC DNA]</scope>
    <source>
        <strain evidence="2 3">SWub3</strain>
    </source>
</reference>
<gene>
    <name evidence="2" type="ORF">DNK49_06065</name>
</gene>
<feature type="domain" description="PPM-type phosphatase" evidence="1">
    <location>
        <begin position="8"/>
        <end position="248"/>
    </location>
</feature>
<dbReference type="PROSITE" id="PS51746">
    <property type="entry name" value="PPM_2"/>
    <property type="match status" value="1"/>
</dbReference>